<dbReference type="InterPro" id="IPR008042">
    <property type="entry name" value="Retrotrans_Pao"/>
</dbReference>
<accession>A0A0D8Y4L6</accession>
<name>A0A0D8Y4L6_DICVI</name>
<reference evidence="2 3" key="1">
    <citation type="submission" date="2013-11" db="EMBL/GenBank/DDBJ databases">
        <title>Draft genome of the bovine lungworm Dictyocaulus viviparus.</title>
        <authorList>
            <person name="Mitreva M."/>
        </authorList>
    </citation>
    <scope>NUCLEOTIDE SEQUENCE [LARGE SCALE GENOMIC DNA]</scope>
    <source>
        <strain evidence="2 3">HannoverDv2000</strain>
    </source>
</reference>
<protein>
    <recommendedName>
        <fullName evidence="1">Integrase zinc-binding domain-containing protein</fullName>
    </recommendedName>
</protein>
<keyword evidence="3" id="KW-1185">Reference proteome</keyword>
<dbReference type="PANTHER" id="PTHR47331">
    <property type="entry name" value="PHD-TYPE DOMAIN-CONTAINING PROTEIN"/>
    <property type="match status" value="1"/>
</dbReference>
<sequence>MATCAYLVSDRKSNLLMGKAKLPSITNTPTIPKLELNALAMITRQSDTERELIDWSRCNRIKLAQRIVAYVVRFIKAITLRLKTQLKERLQRTIPEIRSMSYEPYITANEYELALRILVRNHQSIYYPQHTTNVLQSLKLYKDQHGVIRCKGRLGKADFPFDTREPMLLMARTKLAEIIVSEGHLPYHCSLSQTMVNVREKFWIPKLRQMAQKVIRRCVACQKMNNLPYKCPNMDDLPEFRTNQVLITQGFRIKRLRTTLEC</sequence>
<evidence type="ECO:0000259" key="1">
    <source>
        <dbReference type="Pfam" id="PF17921"/>
    </source>
</evidence>
<dbReference type="Proteomes" id="UP000053766">
    <property type="component" value="Unassembled WGS sequence"/>
</dbReference>
<dbReference type="EMBL" id="KN716178">
    <property type="protein sequence ID" value="KJH51665.1"/>
    <property type="molecule type" value="Genomic_DNA"/>
</dbReference>
<proteinExistence type="predicted"/>
<dbReference type="Gene3D" id="1.10.340.70">
    <property type="match status" value="1"/>
</dbReference>
<evidence type="ECO:0000313" key="2">
    <source>
        <dbReference type="EMBL" id="KJH51665.1"/>
    </source>
</evidence>
<dbReference type="AlphaFoldDB" id="A0A0D8Y4L6"/>
<dbReference type="Pfam" id="PF17921">
    <property type="entry name" value="Integrase_H2C2"/>
    <property type="match status" value="1"/>
</dbReference>
<dbReference type="InterPro" id="IPR041588">
    <property type="entry name" value="Integrase_H2C2"/>
</dbReference>
<evidence type="ECO:0000313" key="3">
    <source>
        <dbReference type="Proteomes" id="UP000053766"/>
    </source>
</evidence>
<dbReference type="Pfam" id="PF05380">
    <property type="entry name" value="Peptidase_A17"/>
    <property type="match status" value="1"/>
</dbReference>
<organism evidence="2 3">
    <name type="scientific">Dictyocaulus viviparus</name>
    <name type="common">Bovine lungworm</name>
    <dbReference type="NCBI Taxonomy" id="29172"/>
    <lineage>
        <taxon>Eukaryota</taxon>
        <taxon>Metazoa</taxon>
        <taxon>Ecdysozoa</taxon>
        <taxon>Nematoda</taxon>
        <taxon>Chromadorea</taxon>
        <taxon>Rhabditida</taxon>
        <taxon>Rhabditina</taxon>
        <taxon>Rhabditomorpha</taxon>
        <taxon>Strongyloidea</taxon>
        <taxon>Metastrongylidae</taxon>
        <taxon>Dictyocaulus</taxon>
    </lineage>
</organism>
<gene>
    <name evidence="2" type="ORF">DICVIV_02096</name>
</gene>
<dbReference type="OrthoDB" id="8019190at2759"/>
<feature type="domain" description="Integrase zinc-binding" evidence="1">
    <location>
        <begin position="174"/>
        <end position="226"/>
    </location>
</feature>
<reference evidence="3" key="2">
    <citation type="journal article" date="2016" name="Sci. Rep.">
        <title>Dictyocaulus viviparus genome, variome and transcriptome elucidate lungworm biology and support future intervention.</title>
        <authorList>
            <person name="McNulty S.N."/>
            <person name="Strube C."/>
            <person name="Rosa B.A."/>
            <person name="Martin J.C."/>
            <person name="Tyagi R."/>
            <person name="Choi Y.J."/>
            <person name="Wang Q."/>
            <person name="Hallsworth Pepin K."/>
            <person name="Zhang X."/>
            <person name="Ozersky P."/>
            <person name="Wilson R.K."/>
            <person name="Sternberg P.W."/>
            <person name="Gasser R.B."/>
            <person name="Mitreva M."/>
        </authorList>
    </citation>
    <scope>NUCLEOTIDE SEQUENCE [LARGE SCALE GENOMIC DNA]</scope>
    <source>
        <strain evidence="3">HannoverDv2000</strain>
    </source>
</reference>
<dbReference type="STRING" id="29172.A0A0D8Y4L6"/>